<reference evidence="13 14" key="1">
    <citation type="journal article" date="2016" name="Nat. Commun.">
        <title>Thousands of microbial genomes shed light on interconnected biogeochemical processes in an aquifer system.</title>
        <authorList>
            <person name="Anantharaman K."/>
            <person name="Brown C.T."/>
            <person name="Hug L.A."/>
            <person name="Sharon I."/>
            <person name="Castelle C.J."/>
            <person name="Probst A.J."/>
            <person name="Thomas B.C."/>
            <person name="Singh A."/>
            <person name="Wilkins M.J."/>
            <person name="Karaoz U."/>
            <person name="Brodie E.L."/>
            <person name="Williams K.H."/>
            <person name="Hubbard S.S."/>
            <person name="Banfield J.F."/>
        </authorList>
    </citation>
    <scope>NUCLEOTIDE SEQUENCE [LARGE SCALE GENOMIC DNA]</scope>
</reference>
<feature type="binding site" evidence="7 11">
    <location>
        <position position="386"/>
    </location>
    <ligand>
        <name>[4Fe-4S] cluster</name>
        <dbReference type="ChEBI" id="CHEBI:49883"/>
    </ligand>
</feature>
<comment type="similarity">
    <text evidence="2 7 8">In the C-terminal section; belongs to the purine/pyrimidine phosphoribosyltransferase family.</text>
</comment>
<dbReference type="Proteomes" id="UP000178264">
    <property type="component" value="Unassembled WGS sequence"/>
</dbReference>
<comment type="caution">
    <text evidence="13">The sequence shown here is derived from an EMBL/GenBank/DDBJ whole genome shotgun (WGS) entry which is preliminary data.</text>
</comment>
<dbReference type="GO" id="GO:0004044">
    <property type="term" value="F:amidophosphoribosyltransferase activity"/>
    <property type="evidence" value="ECO:0007669"/>
    <property type="project" value="UniProtKB-UniRule"/>
</dbReference>
<comment type="cofactor">
    <cofactor evidence="7 11">
        <name>[4Fe-4S] cluster</name>
        <dbReference type="ChEBI" id="CHEBI:49883"/>
    </cofactor>
    <text evidence="7 11">Binds 1 [4Fe-4S] cluster per subunit.</text>
</comment>
<keyword evidence="5 7" id="KW-0658">Purine biosynthesis</keyword>
<evidence type="ECO:0000256" key="6">
    <source>
        <dbReference type="ARBA" id="ARBA00022962"/>
    </source>
</evidence>
<keyword evidence="7 10" id="KW-0460">Magnesium</keyword>
<dbReference type="AlphaFoldDB" id="A0A1F7VD27"/>
<dbReference type="GO" id="GO:0051539">
    <property type="term" value="F:4 iron, 4 sulfur cluster binding"/>
    <property type="evidence" value="ECO:0007669"/>
    <property type="project" value="UniProtKB-KW"/>
</dbReference>
<dbReference type="Gene3D" id="3.40.50.2020">
    <property type="match status" value="1"/>
</dbReference>
<evidence type="ECO:0000256" key="5">
    <source>
        <dbReference type="ARBA" id="ARBA00022755"/>
    </source>
</evidence>
<dbReference type="InterPro" id="IPR005854">
    <property type="entry name" value="PurF"/>
</dbReference>
<dbReference type="InterPro" id="IPR017932">
    <property type="entry name" value="GATase_2_dom"/>
</dbReference>
<feature type="binding site" evidence="7 10">
    <location>
        <position position="349"/>
    </location>
    <ligand>
        <name>Mg(2+)</name>
        <dbReference type="ChEBI" id="CHEBI:18420"/>
    </ligand>
</feature>
<evidence type="ECO:0000256" key="10">
    <source>
        <dbReference type="PIRSR" id="PIRSR000485-2"/>
    </source>
</evidence>
<evidence type="ECO:0000256" key="4">
    <source>
        <dbReference type="ARBA" id="ARBA00022679"/>
    </source>
</evidence>
<dbReference type="NCBIfam" id="TIGR01134">
    <property type="entry name" value="purF"/>
    <property type="match status" value="1"/>
</dbReference>
<dbReference type="CDD" id="cd06223">
    <property type="entry name" value="PRTases_typeI"/>
    <property type="match status" value="1"/>
</dbReference>
<evidence type="ECO:0000256" key="7">
    <source>
        <dbReference type="HAMAP-Rule" id="MF_01931"/>
    </source>
</evidence>
<keyword evidence="4 7" id="KW-0808">Transferase</keyword>
<dbReference type="GO" id="GO:0006189">
    <property type="term" value="P:'de novo' IMP biosynthetic process"/>
    <property type="evidence" value="ECO:0007669"/>
    <property type="project" value="UniProtKB-UniRule"/>
</dbReference>
<organism evidence="13 14">
    <name type="scientific">Candidatus Uhrbacteria bacterium RIFCSPLOWO2_02_FULL_49_11</name>
    <dbReference type="NCBI Taxonomy" id="1802409"/>
    <lineage>
        <taxon>Bacteria</taxon>
        <taxon>Candidatus Uhriibacteriota</taxon>
    </lineage>
</organism>
<keyword evidence="7 11" id="KW-0411">Iron-sulfur</keyword>
<feature type="active site" description="Nucleophile" evidence="7 9">
    <location>
        <position position="2"/>
    </location>
</feature>
<dbReference type="HAMAP" id="MF_01931">
    <property type="entry name" value="PurF"/>
    <property type="match status" value="1"/>
</dbReference>
<keyword evidence="7 11" id="KW-0408">Iron</keyword>
<dbReference type="Pfam" id="PF13522">
    <property type="entry name" value="GATase_6"/>
    <property type="match status" value="1"/>
</dbReference>
<dbReference type="PROSITE" id="PS51278">
    <property type="entry name" value="GATASE_TYPE_2"/>
    <property type="match status" value="1"/>
</dbReference>
<dbReference type="EMBL" id="MGER01000030">
    <property type="protein sequence ID" value="OGL88460.1"/>
    <property type="molecule type" value="Genomic_DNA"/>
</dbReference>
<dbReference type="SUPFAM" id="SSF56235">
    <property type="entry name" value="N-terminal nucleophile aminohydrolases (Ntn hydrolases)"/>
    <property type="match status" value="1"/>
</dbReference>
<feature type="domain" description="Glutamine amidotransferase type-2" evidence="12">
    <location>
        <begin position="2"/>
        <end position="221"/>
    </location>
</feature>
<evidence type="ECO:0000313" key="14">
    <source>
        <dbReference type="Proteomes" id="UP000178264"/>
    </source>
</evidence>
<evidence type="ECO:0000259" key="12">
    <source>
        <dbReference type="PROSITE" id="PS51278"/>
    </source>
</evidence>
<evidence type="ECO:0000256" key="3">
    <source>
        <dbReference type="ARBA" id="ARBA00022676"/>
    </source>
</evidence>
<gene>
    <name evidence="7" type="primary">purF</name>
    <name evidence="13" type="ORF">A3I42_02690</name>
</gene>
<dbReference type="EC" id="2.4.2.14" evidence="7"/>
<evidence type="ECO:0000256" key="9">
    <source>
        <dbReference type="PIRSR" id="PIRSR000485-1"/>
    </source>
</evidence>
<dbReference type="SUPFAM" id="SSF53271">
    <property type="entry name" value="PRTase-like"/>
    <property type="match status" value="1"/>
</dbReference>
<feature type="binding site" evidence="7 11">
    <location>
        <position position="446"/>
    </location>
    <ligand>
        <name>[4Fe-4S] cluster</name>
        <dbReference type="ChEBI" id="CHEBI:49883"/>
    </ligand>
</feature>
<keyword evidence="7 10" id="KW-0479">Metal-binding</keyword>
<dbReference type="Gene3D" id="3.60.20.10">
    <property type="entry name" value="Glutamine Phosphoribosylpyrophosphate, subunit 1, domain 1"/>
    <property type="match status" value="1"/>
</dbReference>
<sequence length="460" mass="50989">MCGIVGIASNSRDVARDLYLANWGQMTRGKESSRIVTFDDQYHLIGGMGTPDVVFRGEGALQTLKGRCGIGHDRYSTTGGSSTHNIQPIEGVFNGTPFWLAHNGNFVGYQKVKEWCERKGYLFKTTTDTEVLAALIYYSRKTNFQDALKWALQQIHGTYALIVLYKDQVMGVCDPSGNRPLVLGSGNDINLLASESAVCDIIGIDVIRDINPGELVTFSDGYNENIKSEVLLKKSISHPCIFEFIYFLRPDSIWHNLRMQIVREKMGTVLWDEHPLKADIIVPAPDSGNAAAIGYAQASQIPLVFALFRYHGVGRTFIDPIQNMRDENMRIKLNVIPELVKGKIVVIVDDSIVRGTVTRRVTNMLLDAGAKEVHIRIASPPYMHPCYYGIDTYRVQNELIALRHDGDIDAICTEIGASSLAYLSLAGLKRAIIESGSDGLSEASFCDACFTGNYHIPIEE</sequence>
<proteinExistence type="inferred from homology"/>
<name>A0A1F7VD27_9BACT</name>
<accession>A0A1F7VD27</accession>
<keyword evidence="7" id="KW-0004">4Fe-4S</keyword>
<evidence type="ECO:0000256" key="11">
    <source>
        <dbReference type="PIRSR" id="PIRSR000485-3"/>
    </source>
</evidence>
<feature type="binding site" evidence="7 10">
    <location>
        <position position="287"/>
    </location>
    <ligand>
        <name>Mg(2+)</name>
        <dbReference type="ChEBI" id="CHEBI:18420"/>
    </ligand>
</feature>
<comment type="pathway">
    <text evidence="1 7 8">Purine metabolism; IMP biosynthesis via de novo pathway; N(1)-(5-phospho-D-ribosyl)glycinamide from 5-phospho-alpha-D-ribose 1-diphosphate: step 1/2.</text>
</comment>
<dbReference type="GO" id="GO:0009113">
    <property type="term" value="P:purine nucleobase biosynthetic process"/>
    <property type="evidence" value="ECO:0007669"/>
    <property type="project" value="UniProtKB-UniRule"/>
</dbReference>
<evidence type="ECO:0000313" key="13">
    <source>
        <dbReference type="EMBL" id="OGL88460.1"/>
    </source>
</evidence>
<dbReference type="PANTHER" id="PTHR11907">
    <property type="entry name" value="AMIDOPHOSPHORIBOSYLTRANSFERASE"/>
    <property type="match status" value="1"/>
</dbReference>
<feature type="binding site" evidence="7 11">
    <location>
        <position position="449"/>
    </location>
    <ligand>
        <name>[4Fe-4S] cluster</name>
        <dbReference type="ChEBI" id="CHEBI:49883"/>
    </ligand>
</feature>
<dbReference type="InterPro" id="IPR029057">
    <property type="entry name" value="PRTase-like"/>
</dbReference>
<dbReference type="InterPro" id="IPR029055">
    <property type="entry name" value="Ntn_hydrolases_N"/>
</dbReference>
<protein>
    <recommendedName>
        <fullName evidence="7">Amidophosphoribosyltransferase</fullName>
        <shortName evidence="7">ATase</shortName>
        <ecNumber evidence="7">2.4.2.14</ecNumber>
    </recommendedName>
    <alternativeName>
        <fullName evidence="7">Glutamine phosphoribosylpyrophosphate amidotransferase</fullName>
        <shortName evidence="7">GPATase</shortName>
    </alternativeName>
</protein>
<dbReference type="InterPro" id="IPR000836">
    <property type="entry name" value="PRTase_dom"/>
</dbReference>
<evidence type="ECO:0000256" key="1">
    <source>
        <dbReference type="ARBA" id="ARBA00005209"/>
    </source>
</evidence>
<dbReference type="GO" id="GO:0000287">
    <property type="term" value="F:magnesium ion binding"/>
    <property type="evidence" value="ECO:0007669"/>
    <property type="project" value="UniProtKB-UniRule"/>
</dbReference>
<comment type="function">
    <text evidence="7">Catalyzes the formation of phosphoribosylamine from phosphoribosylpyrophosphate (PRPP) and glutamine.</text>
</comment>
<keyword evidence="6 7" id="KW-0315">Glutamine amidotransferase</keyword>
<feature type="binding site" evidence="7 10">
    <location>
        <position position="350"/>
    </location>
    <ligand>
        <name>Mg(2+)</name>
        <dbReference type="ChEBI" id="CHEBI:18420"/>
    </ligand>
</feature>
<evidence type="ECO:0000256" key="2">
    <source>
        <dbReference type="ARBA" id="ARBA00010138"/>
    </source>
</evidence>
<keyword evidence="3 7" id="KW-0328">Glycosyltransferase</keyword>
<feature type="binding site" evidence="7 11">
    <location>
        <position position="240"/>
    </location>
    <ligand>
        <name>[4Fe-4S] cluster</name>
        <dbReference type="ChEBI" id="CHEBI:49883"/>
    </ligand>
</feature>
<comment type="cofactor">
    <cofactor evidence="7 10">
        <name>Mg(2+)</name>
        <dbReference type="ChEBI" id="CHEBI:18420"/>
    </cofactor>
    <text evidence="7 10">Binds 1 Mg(2+) ion per subunit.</text>
</comment>
<dbReference type="UniPathway" id="UPA00074">
    <property type="reaction ID" value="UER00124"/>
</dbReference>
<dbReference type="PIRSF" id="PIRSF000485">
    <property type="entry name" value="Amd_phspho_trans"/>
    <property type="match status" value="1"/>
</dbReference>
<evidence type="ECO:0000256" key="8">
    <source>
        <dbReference type="PIRNR" id="PIRNR000485"/>
    </source>
</evidence>
<comment type="catalytic activity">
    <reaction evidence="7 8">
        <text>5-phospho-beta-D-ribosylamine + L-glutamate + diphosphate = 5-phospho-alpha-D-ribose 1-diphosphate + L-glutamine + H2O</text>
        <dbReference type="Rhea" id="RHEA:14905"/>
        <dbReference type="ChEBI" id="CHEBI:15377"/>
        <dbReference type="ChEBI" id="CHEBI:29985"/>
        <dbReference type="ChEBI" id="CHEBI:33019"/>
        <dbReference type="ChEBI" id="CHEBI:58017"/>
        <dbReference type="ChEBI" id="CHEBI:58359"/>
        <dbReference type="ChEBI" id="CHEBI:58681"/>
        <dbReference type="EC" id="2.4.2.14"/>
    </reaction>
</comment>